<dbReference type="EMBL" id="FWFY01000025">
    <property type="protein sequence ID" value="SLN72569.1"/>
    <property type="molecule type" value="Genomic_DNA"/>
</dbReference>
<dbReference type="InterPro" id="IPR011990">
    <property type="entry name" value="TPR-like_helical_dom_sf"/>
</dbReference>
<accession>A0A1X7A7H7</accession>
<feature type="signal peptide" evidence="2">
    <location>
        <begin position="1"/>
        <end position="28"/>
    </location>
</feature>
<organism evidence="3 4">
    <name type="scientific">Limimaricola soesokkakensis</name>
    <dbReference type="NCBI Taxonomy" id="1343159"/>
    <lineage>
        <taxon>Bacteria</taxon>
        <taxon>Pseudomonadati</taxon>
        <taxon>Pseudomonadota</taxon>
        <taxon>Alphaproteobacteria</taxon>
        <taxon>Rhodobacterales</taxon>
        <taxon>Paracoccaceae</taxon>
        <taxon>Limimaricola</taxon>
    </lineage>
</organism>
<feature type="compositionally biased region" description="Pro residues" evidence="1">
    <location>
        <begin position="281"/>
        <end position="290"/>
    </location>
</feature>
<name>A0A1X7A7H7_9RHOB</name>
<evidence type="ECO:0000256" key="1">
    <source>
        <dbReference type="SAM" id="MobiDB-lite"/>
    </source>
</evidence>
<evidence type="ECO:0000313" key="4">
    <source>
        <dbReference type="Proteomes" id="UP000193495"/>
    </source>
</evidence>
<evidence type="ECO:0000256" key="2">
    <source>
        <dbReference type="SAM" id="SignalP"/>
    </source>
</evidence>
<dbReference type="Proteomes" id="UP000193495">
    <property type="component" value="Unassembled WGS sequence"/>
</dbReference>
<gene>
    <name evidence="3" type="ORF">LOS8367_03706</name>
</gene>
<sequence>MLQPVTRSLIALPLAAALLWSSALTASAQPIPETELAALRYFLSVGDAPGIEAEKVRLQSTFPGASIDALLEELVVRSEEVDTSQIWQMINADDFEGARELVERTKEGQPGWTPPENLLAVLNEREGQSRFEAAVETGELQTLMAVLNDFPDLLTCQKINNAWRLAELQAAQAMPHQAVMTYDGILASCQVPDFVVATLQKVSGVADKTEMAALFERARTLNPGLGLRLASLEAELAPLIGKPVAASVDVPGASQLAVPAVETRPQPRGIPPVVQQVSAPAPAPAAPAPQPVRAAAATPATQAAPSGGGDLAAAQAAAARKDWATCLKHAARSNSVASTSQRGWCALELGRTLEAISAFRHSAANAGNAQLRQDSDYGLILAYLKADMVREAAAHASRAKLSAQQKMTTDRQILSRLALGAFDRKSYGEAITYVDRLSREAGGLDRGMAMLRGYSFLHMNRKAEARQQFAAIHRVTPGKDTQEAMALVR</sequence>
<dbReference type="AlphaFoldDB" id="A0A1X7A7H7"/>
<dbReference type="SUPFAM" id="SSF48452">
    <property type="entry name" value="TPR-like"/>
    <property type="match status" value="1"/>
</dbReference>
<feature type="compositionally biased region" description="Low complexity" evidence="1">
    <location>
        <begin position="271"/>
        <end position="280"/>
    </location>
</feature>
<dbReference type="RefSeq" id="WP_133056385.1">
    <property type="nucleotide sequence ID" value="NZ_FWFY01000025.1"/>
</dbReference>
<reference evidence="3 4" key="1">
    <citation type="submission" date="2017-03" db="EMBL/GenBank/DDBJ databases">
        <authorList>
            <person name="Afonso C.L."/>
            <person name="Miller P.J."/>
            <person name="Scott M.A."/>
            <person name="Spackman E."/>
            <person name="Goraichik I."/>
            <person name="Dimitrov K.M."/>
            <person name="Suarez D.L."/>
            <person name="Swayne D.E."/>
        </authorList>
    </citation>
    <scope>NUCLEOTIDE SEQUENCE [LARGE SCALE GENOMIC DNA]</scope>
    <source>
        <strain evidence="3 4">CECT 8367</strain>
    </source>
</reference>
<feature type="compositionally biased region" description="Low complexity" evidence="1">
    <location>
        <begin position="291"/>
        <end position="305"/>
    </location>
</feature>
<keyword evidence="2" id="KW-0732">Signal</keyword>
<protein>
    <recommendedName>
        <fullName evidence="5">Tetratricopeptide repeat protein</fullName>
    </recommendedName>
</protein>
<proteinExistence type="predicted"/>
<evidence type="ECO:0000313" key="3">
    <source>
        <dbReference type="EMBL" id="SLN72569.1"/>
    </source>
</evidence>
<feature type="chain" id="PRO_5010858595" description="Tetratricopeptide repeat protein" evidence="2">
    <location>
        <begin position="29"/>
        <end position="489"/>
    </location>
</feature>
<evidence type="ECO:0008006" key="5">
    <source>
        <dbReference type="Google" id="ProtNLM"/>
    </source>
</evidence>
<dbReference type="Gene3D" id="1.25.40.10">
    <property type="entry name" value="Tetratricopeptide repeat domain"/>
    <property type="match status" value="1"/>
</dbReference>
<feature type="region of interest" description="Disordered" evidence="1">
    <location>
        <begin position="262"/>
        <end position="308"/>
    </location>
</feature>